<sequence length="252" mass="28417">MNLQLLRNATQVLRVNGKNILIDPMFAPKYFYPPFERTGTEVRIPTVDLPITEQELELLIPTIDAVLLTHIHPDHWDQFAKELLPKDITLFCQPADIAAVIQDGFSRVQAIEEELIWNGIQINRTGGQHGVGEIGKMMGVVSGYVIRYEQEMVYIAGDTIWCEEVRSALDLYQPERIVLNGGAARFVVGEPIVMDTSDILKVAAYMPASKIYVVHLEAVSHASESRDFIRTALAEEDLSERCFVPEDGRFLF</sequence>
<organism evidence="3 4">
    <name type="scientific">Pedobacter caeni</name>
    <dbReference type="NCBI Taxonomy" id="288992"/>
    <lineage>
        <taxon>Bacteria</taxon>
        <taxon>Pseudomonadati</taxon>
        <taxon>Bacteroidota</taxon>
        <taxon>Sphingobacteriia</taxon>
        <taxon>Sphingobacteriales</taxon>
        <taxon>Sphingobacteriaceae</taxon>
        <taxon>Pedobacter</taxon>
    </lineage>
</organism>
<protein>
    <submittedName>
        <fullName evidence="3">L-ascorbate metabolism protein UlaG, beta-lactamase superfamily</fullName>
    </submittedName>
</protein>
<dbReference type="STRING" id="288992.SAMN04488522_1021001"/>
<dbReference type="Gene3D" id="3.60.15.10">
    <property type="entry name" value="Ribonuclease Z/Hydroxyacylglutathione hydrolase-like"/>
    <property type="match status" value="1"/>
</dbReference>
<evidence type="ECO:0000313" key="4">
    <source>
        <dbReference type="Proteomes" id="UP000184287"/>
    </source>
</evidence>
<keyword evidence="1" id="KW-0378">Hydrolase</keyword>
<accession>A0A1M5B3K9</accession>
<dbReference type="RefSeq" id="WP_073231214.1">
    <property type="nucleotide sequence ID" value="NZ_FQUQ01000002.1"/>
</dbReference>
<dbReference type="Pfam" id="PF12706">
    <property type="entry name" value="Lactamase_B_2"/>
    <property type="match status" value="1"/>
</dbReference>
<dbReference type="InterPro" id="IPR001279">
    <property type="entry name" value="Metallo-B-lactamas"/>
</dbReference>
<dbReference type="PANTHER" id="PTHR43546:SF9">
    <property type="entry name" value="L-ASCORBATE-6-PHOSPHATE LACTONASE ULAG-RELATED"/>
    <property type="match status" value="1"/>
</dbReference>
<dbReference type="PANTHER" id="PTHR43546">
    <property type="entry name" value="UPF0173 METAL-DEPENDENT HYDROLASE MJ1163-RELATED"/>
    <property type="match status" value="1"/>
</dbReference>
<dbReference type="EMBL" id="FQUQ01000002">
    <property type="protein sequence ID" value="SHF36917.1"/>
    <property type="molecule type" value="Genomic_DNA"/>
</dbReference>
<dbReference type="Proteomes" id="UP000184287">
    <property type="component" value="Unassembled WGS sequence"/>
</dbReference>
<reference evidence="4" key="1">
    <citation type="submission" date="2016-11" db="EMBL/GenBank/DDBJ databases">
        <authorList>
            <person name="Varghese N."/>
            <person name="Submissions S."/>
        </authorList>
    </citation>
    <scope>NUCLEOTIDE SEQUENCE [LARGE SCALE GENOMIC DNA]</scope>
    <source>
        <strain evidence="4">DSM 16990</strain>
    </source>
</reference>
<dbReference type="GO" id="GO:0016787">
    <property type="term" value="F:hydrolase activity"/>
    <property type="evidence" value="ECO:0007669"/>
    <property type="project" value="UniProtKB-KW"/>
</dbReference>
<feature type="domain" description="Metallo-beta-lactamase" evidence="2">
    <location>
        <begin position="19"/>
        <end position="215"/>
    </location>
</feature>
<gene>
    <name evidence="3" type="ORF">SAMN04488522_1021001</name>
</gene>
<keyword evidence="4" id="KW-1185">Reference proteome</keyword>
<proteinExistence type="predicted"/>
<evidence type="ECO:0000259" key="2">
    <source>
        <dbReference type="Pfam" id="PF12706"/>
    </source>
</evidence>
<dbReference type="OrthoDB" id="9805728at2"/>
<dbReference type="SUPFAM" id="SSF56281">
    <property type="entry name" value="Metallo-hydrolase/oxidoreductase"/>
    <property type="match status" value="1"/>
</dbReference>
<evidence type="ECO:0000256" key="1">
    <source>
        <dbReference type="ARBA" id="ARBA00022801"/>
    </source>
</evidence>
<dbReference type="AlphaFoldDB" id="A0A1M5B3K9"/>
<name>A0A1M5B3K9_9SPHI</name>
<dbReference type="InterPro" id="IPR050114">
    <property type="entry name" value="UPF0173_UPF0282_UlaG_hydrolase"/>
</dbReference>
<evidence type="ECO:0000313" key="3">
    <source>
        <dbReference type="EMBL" id="SHF36917.1"/>
    </source>
</evidence>
<dbReference type="InterPro" id="IPR036866">
    <property type="entry name" value="RibonucZ/Hydroxyglut_hydro"/>
</dbReference>